<accession>A0A8J3EY46</accession>
<protein>
    <recommendedName>
        <fullName evidence="3">MarR family transcriptional regulator</fullName>
    </recommendedName>
</protein>
<dbReference type="AlphaFoldDB" id="A0A8J3EY46"/>
<dbReference type="Pfam" id="PF22752">
    <property type="entry name" value="DUF488-N3i"/>
    <property type="match status" value="1"/>
</dbReference>
<reference evidence="1" key="2">
    <citation type="submission" date="2020-09" db="EMBL/GenBank/DDBJ databases">
        <authorList>
            <person name="Sun Q."/>
            <person name="Sedlacek I."/>
        </authorList>
    </citation>
    <scope>NUCLEOTIDE SEQUENCE</scope>
    <source>
        <strain evidence="1">CCM 8606</strain>
    </source>
</reference>
<organism evidence="1 2">
    <name type="scientific">Galliscardovia ingluviei</name>
    <dbReference type="NCBI Taxonomy" id="1769422"/>
    <lineage>
        <taxon>Bacteria</taxon>
        <taxon>Bacillati</taxon>
        <taxon>Actinomycetota</taxon>
        <taxon>Actinomycetes</taxon>
        <taxon>Bifidobacteriales</taxon>
        <taxon>Bifidobacteriaceae</taxon>
        <taxon>Galliscardovia</taxon>
    </lineage>
</organism>
<name>A0A8J3EY46_9BIFI</name>
<gene>
    <name evidence="1" type="ORF">GCM10007377_03500</name>
</gene>
<dbReference type="RefSeq" id="WP_188354520.1">
    <property type="nucleotide sequence ID" value="NZ_BMDH01000001.1"/>
</dbReference>
<dbReference type="EMBL" id="BMDH01000001">
    <property type="protein sequence ID" value="GGI12946.1"/>
    <property type="molecule type" value="Genomic_DNA"/>
</dbReference>
<proteinExistence type="predicted"/>
<evidence type="ECO:0000313" key="1">
    <source>
        <dbReference type="EMBL" id="GGI12946.1"/>
    </source>
</evidence>
<dbReference type="PANTHER" id="PTHR36849">
    <property type="entry name" value="CYTOPLASMIC PROTEIN-RELATED"/>
    <property type="match status" value="1"/>
</dbReference>
<dbReference type="PANTHER" id="PTHR36849:SF1">
    <property type="entry name" value="CYTOPLASMIC PROTEIN"/>
    <property type="match status" value="1"/>
</dbReference>
<keyword evidence="2" id="KW-1185">Reference proteome</keyword>
<dbReference type="Proteomes" id="UP000619536">
    <property type="component" value="Unassembled WGS sequence"/>
</dbReference>
<evidence type="ECO:0000313" key="2">
    <source>
        <dbReference type="Proteomes" id="UP000619536"/>
    </source>
</evidence>
<reference evidence="1" key="1">
    <citation type="journal article" date="2014" name="Int. J. Syst. Evol. Microbiol.">
        <title>Complete genome sequence of Corynebacterium casei LMG S-19264T (=DSM 44701T), isolated from a smear-ripened cheese.</title>
        <authorList>
            <consortium name="US DOE Joint Genome Institute (JGI-PGF)"/>
            <person name="Walter F."/>
            <person name="Albersmeier A."/>
            <person name="Kalinowski J."/>
            <person name="Ruckert C."/>
        </authorList>
    </citation>
    <scope>NUCLEOTIDE SEQUENCE</scope>
    <source>
        <strain evidence="1">CCM 8606</strain>
    </source>
</reference>
<comment type="caution">
    <text evidence="1">The sequence shown here is derived from an EMBL/GenBank/DDBJ whole genome shotgun (WGS) entry which is preliminary data.</text>
</comment>
<evidence type="ECO:0008006" key="3">
    <source>
        <dbReference type="Google" id="ProtNLM"/>
    </source>
</evidence>
<dbReference type="InterPro" id="IPR052552">
    <property type="entry name" value="YeaO-like"/>
</dbReference>
<sequence length="118" mass="13866">MFAMKRVYETAEHTDGYRVLVDRLWPRGMSKERAAIDWWDKDIAPSAELRKWFAHRADRFEEFSRQYIEELDAHPEAVQALVQAEHEHGTITLVYAAKDPQINHVRVLLEYLQQASAV</sequence>